<name>A0AAE0TI12_9BIVA</name>
<organism evidence="2 3">
    <name type="scientific">Potamilus streckersoni</name>
    <dbReference type="NCBI Taxonomy" id="2493646"/>
    <lineage>
        <taxon>Eukaryota</taxon>
        <taxon>Metazoa</taxon>
        <taxon>Spiralia</taxon>
        <taxon>Lophotrochozoa</taxon>
        <taxon>Mollusca</taxon>
        <taxon>Bivalvia</taxon>
        <taxon>Autobranchia</taxon>
        <taxon>Heteroconchia</taxon>
        <taxon>Palaeoheterodonta</taxon>
        <taxon>Unionida</taxon>
        <taxon>Unionoidea</taxon>
        <taxon>Unionidae</taxon>
        <taxon>Ambleminae</taxon>
        <taxon>Lampsilini</taxon>
        <taxon>Potamilus</taxon>
    </lineage>
</organism>
<feature type="compositionally biased region" description="Low complexity" evidence="1">
    <location>
        <begin position="138"/>
        <end position="160"/>
    </location>
</feature>
<feature type="region of interest" description="Disordered" evidence="1">
    <location>
        <begin position="89"/>
        <end position="114"/>
    </location>
</feature>
<feature type="region of interest" description="Disordered" evidence="1">
    <location>
        <begin position="1"/>
        <end position="47"/>
    </location>
</feature>
<gene>
    <name evidence="2" type="ORF">CHS0354_009053</name>
</gene>
<reference evidence="2" key="1">
    <citation type="journal article" date="2021" name="Genome Biol. Evol.">
        <title>A High-Quality Reference Genome for a Parasitic Bivalve with Doubly Uniparental Inheritance (Bivalvia: Unionida).</title>
        <authorList>
            <person name="Smith C.H."/>
        </authorList>
    </citation>
    <scope>NUCLEOTIDE SEQUENCE</scope>
    <source>
        <strain evidence="2">CHS0354</strain>
    </source>
</reference>
<feature type="compositionally biased region" description="Polar residues" evidence="1">
    <location>
        <begin position="35"/>
        <end position="44"/>
    </location>
</feature>
<reference evidence="2" key="3">
    <citation type="submission" date="2023-05" db="EMBL/GenBank/DDBJ databases">
        <authorList>
            <person name="Smith C.H."/>
        </authorList>
    </citation>
    <scope>NUCLEOTIDE SEQUENCE</scope>
    <source>
        <strain evidence="2">CHS0354</strain>
        <tissue evidence="2">Mantle</tissue>
    </source>
</reference>
<dbReference type="AlphaFoldDB" id="A0AAE0TI12"/>
<evidence type="ECO:0000256" key="1">
    <source>
        <dbReference type="SAM" id="MobiDB-lite"/>
    </source>
</evidence>
<dbReference type="EMBL" id="JAEAOA010000587">
    <property type="protein sequence ID" value="KAK3610601.1"/>
    <property type="molecule type" value="Genomic_DNA"/>
</dbReference>
<feature type="compositionally biased region" description="Polar residues" evidence="1">
    <location>
        <begin position="89"/>
        <end position="98"/>
    </location>
</feature>
<comment type="caution">
    <text evidence="2">The sequence shown here is derived from an EMBL/GenBank/DDBJ whole genome shotgun (WGS) entry which is preliminary data.</text>
</comment>
<protein>
    <submittedName>
        <fullName evidence="2">Uncharacterized protein</fullName>
    </submittedName>
</protein>
<evidence type="ECO:0000313" key="2">
    <source>
        <dbReference type="EMBL" id="KAK3610601.1"/>
    </source>
</evidence>
<keyword evidence="3" id="KW-1185">Reference proteome</keyword>
<accession>A0AAE0TI12</accession>
<feature type="region of interest" description="Disordered" evidence="1">
    <location>
        <begin position="137"/>
        <end position="160"/>
    </location>
</feature>
<sequence length="192" mass="21265">MDRPDRSAVCPIRPIKFPTQTPTTPHHTHQERSSIGRTANNPRATSEELPFLRTNTNPLLGKEGLNTCATTSGLFGLQDLLCGPYSNTTHSDPTSKLTTGDKHSIGTKTSTSTTGLNLTQSATLAWATRQLQLTVTNQQHRAQQGQQKKNNLQDQQENSQNNESTVAWRLCWKGNFRRPSGDNPPLPCFCRL</sequence>
<evidence type="ECO:0000313" key="3">
    <source>
        <dbReference type="Proteomes" id="UP001195483"/>
    </source>
</evidence>
<dbReference type="Proteomes" id="UP001195483">
    <property type="component" value="Unassembled WGS sequence"/>
</dbReference>
<proteinExistence type="predicted"/>
<reference evidence="2" key="2">
    <citation type="journal article" date="2021" name="Genome Biol. Evol.">
        <title>Developing a high-quality reference genome for a parasitic bivalve with doubly uniparental inheritance (Bivalvia: Unionida).</title>
        <authorList>
            <person name="Smith C.H."/>
        </authorList>
    </citation>
    <scope>NUCLEOTIDE SEQUENCE</scope>
    <source>
        <strain evidence="2">CHS0354</strain>
        <tissue evidence="2">Mantle</tissue>
    </source>
</reference>